<evidence type="ECO:0000313" key="1">
    <source>
        <dbReference type="EMBL" id="KAJ1214863.1"/>
    </source>
</evidence>
<protein>
    <submittedName>
        <fullName evidence="1">Uncharacterized protein</fullName>
    </submittedName>
</protein>
<dbReference type="AlphaFoldDB" id="A0AAV7WLC1"/>
<dbReference type="EMBL" id="JANPWB010000001">
    <property type="protein sequence ID" value="KAJ1214863.1"/>
    <property type="molecule type" value="Genomic_DNA"/>
</dbReference>
<organism evidence="1 2">
    <name type="scientific">Pleurodeles waltl</name>
    <name type="common">Iberian ribbed newt</name>
    <dbReference type="NCBI Taxonomy" id="8319"/>
    <lineage>
        <taxon>Eukaryota</taxon>
        <taxon>Metazoa</taxon>
        <taxon>Chordata</taxon>
        <taxon>Craniata</taxon>
        <taxon>Vertebrata</taxon>
        <taxon>Euteleostomi</taxon>
        <taxon>Amphibia</taxon>
        <taxon>Batrachia</taxon>
        <taxon>Caudata</taxon>
        <taxon>Salamandroidea</taxon>
        <taxon>Salamandridae</taxon>
        <taxon>Pleurodelinae</taxon>
        <taxon>Pleurodeles</taxon>
    </lineage>
</organism>
<gene>
    <name evidence="1" type="ORF">NDU88_002474</name>
</gene>
<sequence length="100" mass="11031">MAHQLLFSEALAHHKPGPLSRPTSLDAHAAAQPDPMMKRILQEITAVHKCLEGMDSKISELAAYSRSIREDITGFHDKLTGLDHHNTLVEDKLNAPSLVN</sequence>
<proteinExistence type="predicted"/>
<evidence type="ECO:0000313" key="2">
    <source>
        <dbReference type="Proteomes" id="UP001066276"/>
    </source>
</evidence>
<dbReference type="Proteomes" id="UP001066276">
    <property type="component" value="Chromosome 1_1"/>
</dbReference>
<name>A0AAV7WLC1_PLEWA</name>
<comment type="caution">
    <text evidence="1">The sequence shown here is derived from an EMBL/GenBank/DDBJ whole genome shotgun (WGS) entry which is preliminary data.</text>
</comment>
<accession>A0AAV7WLC1</accession>
<keyword evidence="2" id="KW-1185">Reference proteome</keyword>
<reference evidence="1" key="1">
    <citation type="journal article" date="2022" name="bioRxiv">
        <title>Sequencing and chromosome-scale assembly of the giantPleurodeles waltlgenome.</title>
        <authorList>
            <person name="Brown T."/>
            <person name="Elewa A."/>
            <person name="Iarovenko S."/>
            <person name="Subramanian E."/>
            <person name="Araus A.J."/>
            <person name="Petzold A."/>
            <person name="Susuki M."/>
            <person name="Suzuki K.-i.T."/>
            <person name="Hayashi T."/>
            <person name="Toyoda A."/>
            <person name="Oliveira C."/>
            <person name="Osipova E."/>
            <person name="Leigh N.D."/>
            <person name="Simon A."/>
            <person name="Yun M.H."/>
        </authorList>
    </citation>
    <scope>NUCLEOTIDE SEQUENCE</scope>
    <source>
        <strain evidence="1">20211129_DDA</strain>
        <tissue evidence="1">Liver</tissue>
    </source>
</reference>